<dbReference type="Gene3D" id="3.80.10.10">
    <property type="entry name" value="Ribonuclease Inhibitor"/>
    <property type="match status" value="1"/>
</dbReference>
<evidence type="ECO:0000313" key="5">
    <source>
        <dbReference type="Proteomes" id="UP000004994"/>
    </source>
</evidence>
<dbReference type="AlphaFoldDB" id="A0A3Q7IDD4"/>
<protein>
    <recommendedName>
        <fullName evidence="3">Leucine-rich repeat-containing N-terminal plant-type domain-containing protein</fullName>
    </recommendedName>
</protein>
<dbReference type="EnsemblPlants" id="Solyc10g012150.1.1">
    <property type="protein sequence ID" value="Solyc10g012150.1.1.1"/>
    <property type="gene ID" value="Solyc10g012150.1"/>
</dbReference>
<dbReference type="Gramene" id="Solyc10g012150.1.1">
    <property type="protein sequence ID" value="Solyc10g012150.1.1.1"/>
    <property type="gene ID" value="Solyc10g012150.1"/>
</dbReference>
<dbReference type="Proteomes" id="UP000004994">
    <property type="component" value="Chromosome 10"/>
</dbReference>
<keyword evidence="5" id="KW-1185">Reference proteome</keyword>
<accession>A0A3Q7IDD4</accession>
<organism evidence="4">
    <name type="scientific">Solanum lycopersicum</name>
    <name type="common">Tomato</name>
    <name type="synonym">Lycopersicon esculentum</name>
    <dbReference type="NCBI Taxonomy" id="4081"/>
    <lineage>
        <taxon>Eukaryota</taxon>
        <taxon>Viridiplantae</taxon>
        <taxon>Streptophyta</taxon>
        <taxon>Embryophyta</taxon>
        <taxon>Tracheophyta</taxon>
        <taxon>Spermatophyta</taxon>
        <taxon>Magnoliopsida</taxon>
        <taxon>eudicotyledons</taxon>
        <taxon>Gunneridae</taxon>
        <taxon>Pentapetalae</taxon>
        <taxon>asterids</taxon>
        <taxon>lamiids</taxon>
        <taxon>Solanales</taxon>
        <taxon>Solanaceae</taxon>
        <taxon>Solanoideae</taxon>
        <taxon>Solaneae</taxon>
        <taxon>Solanum</taxon>
        <taxon>Solanum subgen. Lycopersicon</taxon>
    </lineage>
</organism>
<dbReference type="InParanoid" id="A0A3Q7IDD4"/>
<sequence>MAYYLDKIFLLLAIKNEIIDPFESLITWNESIPLCQWRGVVCGTQNQRVIELNLLDHKLTGVLITL</sequence>
<dbReference type="InterPro" id="IPR032675">
    <property type="entry name" value="LRR_dom_sf"/>
</dbReference>
<dbReference type="Pfam" id="PF08263">
    <property type="entry name" value="LRRNT_2"/>
    <property type="match status" value="1"/>
</dbReference>
<feature type="domain" description="Leucine-rich repeat-containing N-terminal plant-type" evidence="3">
    <location>
        <begin position="11"/>
        <end position="42"/>
    </location>
</feature>
<evidence type="ECO:0000259" key="3">
    <source>
        <dbReference type="Pfam" id="PF08263"/>
    </source>
</evidence>
<dbReference type="InterPro" id="IPR013210">
    <property type="entry name" value="LRR_N_plant-typ"/>
</dbReference>
<keyword evidence="1" id="KW-0433">Leucine-rich repeat</keyword>
<evidence type="ECO:0000313" key="4">
    <source>
        <dbReference type="EnsemblPlants" id="Solyc10g012150.1.1.1"/>
    </source>
</evidence>
<reference evidence="4" key="1">
    <citation type="journal article" date="2012" name="Nature">
        <title>The tomato genome sequence provides insights into fleshy fruit evolution.</title>
        <authorList>
            <consortium name="Tomato Genome Consortium"/>
        </authorList>
    </citation>
    <scope>NUCLEOTIDE SEQUENCE [LARGE SCALE GENOMIC DNA]</scope>
    <source>
        <strain evidence="4">cv. Heinz 1706</strain>
    </source>
</reference>
<proteinExistence type="predicted"/>
<dbReference type="PaxDb" id="4081-Solyc10g012150.1.1"/>
<reference evidence="4" key="2">
    <citation type="submission" date="2019-01" db="UniProtKB">
        <authorList>
            <consortium name="EnsemblPlants"/>
        </authorList>
    </citation>
    <scope>IDENTIFICATION</scope>
    <source>
        <strain evidence="4">cv. Heinz 1706</strain>
    </source>
</reference>
<dbReference type="STRING" id="4081.A0A3Q7IDD4"/>
<evidence type="ECO:0000256" key="1">
    <source>
        <dbReference type="ARBA" id="ARBA00022614"/>
    </source>
</evidence>
<evidence type="ECO:0000256" key="2">
    <source>
        <dbReference type="ARBA" id="ARBA00022737"/>
    </source>
</evidence>
<name>A0A3Q7IDD4_SOLLC</name>
<keyword evidence="2" id="KW-0677">Repeat</keyword>